<reference evidence="2 3" key="1">
    <citation type="journal article" date="2019" name="Commun. Biol.">
        <title>The bagworm genome reveals a unique fibroin gene that provides high tensile strength.</title>
        <authorList>
            <person name="Kono N."/>
            <person name="Nakamura H."/>
            <person name="Ohtoshi R."/>
            <person name="Tomita M."/>
            <person name="Numata K."/>
            <person name="Arakawa K."/>
        </authorList>
    </citation>
    <scope>NUCLEOTIDE SEQUENCE [LARGE SCALE GENOMIC DNA]</scope>
</reference>
<keyword evidence="3" id="KW-1185">Reference proteome</keyword>
<protein>
    <submittedName>
        <fullName evidence="2">Uncharacterized protein</fullName>
    </submittedName>
</protein>
<evidence type="ECO:0000313" key="2">
    <source>
        <dbReference type="EMBL" id="GBP56798.1"/>
    </source>
</evidence>
<name>A0A4C1WZ93_EUMVA</name>
<evidence type="ECO:0000256" key="1">
    <source>
        <dbReference type="SAM" id="MobiDB-lite"/>
    </source>
</evidence>
<accession>A0A4C1WZ93</accession>
<feature type="compositionally biased region" description="Polar residues" evidence="1">
    <location>
        <begin position="25"/>
        <end position="35"/>
    </location>
</feature>
<dbReference type="Proteomes" id="UP000299102">
    <property type="component" value="Unassembled WGS sequence"/>
</dbReference>
<feature type="region of interest" description="Disordered" evidence="1">
    <location>
        <begin position="68"/>
        <end position="90"/>
    </location>
</feature>
<feature type="region of interest" description="Disordered" evidence="1">
    <location>
        <begin position="1"/>
        <end position="44"/>
    </location>
</feature>
<dbReference type="AlphaFoldDB" id="A0A4C1WZ93"/>
<proteinExistence type="predicted"/>
<dbReference type="EMBL" id="BGZK01000701">
    <property type="protein sequence ID" value="GBP56798.1"/>
    <property type="molecule type" value="Genomic_DNA"/>
</dbReference>
<evidence type="ECO:0000313" key="3">
    <source>
        <dbReference type="Proteomes" id="UP000299102"/>
    </source>
</evidence>
<comment type="caution">
    <text evidence="2">The sequence shown here is derived from an EMBL/GenBank/DDBJ whole genome shotgun (WGS) entry which is preliminary data.</text>
</comment>
<organism evidence="2 3">
    <name type="scientific">Eumeta variegata</name>
    <name type="common">Bagworm moth</name>
    <name type="synonym">Eumeta japonica</name>
    <dbReference type="NCBI Taxonomy" id="151549"/>
    <lineage>
        <taxon>Eukaryota</taxon>
        <taxon>Metazoa</taxon>
        <taxon>Ecdysozoa</taxon>
        <taxon>Arthropoda</taxon>
        <taxon>Hexapoda</taxon>
        <taxon>Insecta</taxon>
        <taxon>Pterygota</taxon>
        <taxon>Neoptera</taxon>
        <taxon>Endopterygota</taxon>
        <taxon>Lepidoptera</taxon>
        <taxon>Glossata</taxon>
        <taxon>Ditrysia</taxon>
        <taxon>Tineoidea</taxon>
        <taxon>Psychidae</taxon>
        <taxon>Oiketicinae</taxon>
        <taxon>Eumeta</taxon>
    </lineage>
</organism>
<gene>
    <name evidence="2" type="ORF">EVAR_91450_1</name>
</gene>
<sequence length="90" mass="10065">MTDRSELKCRNKNRKRERDQDRDQNGNILTLNTGPDSEESDSEVGQISIENRIGIVIEKVHKLQGVQCTSRGQPLRPGDTSTFKAGGIKI</sequence>